<comment type="caution">
    <text evidence="2">The sequence shown here is derived from an EMBL/GenBank/DDBJ whole genome shotgun (WGS) entry which is preliminary data.</text>
</comment>
<dbReference type="AlphaFoldDB" id="A0A5C5YQ73"/>
<dbReference type="NCBIfam" id="TIGR02532">
    <property type="entry name" value="IV_pilin_GFxxxE"/>
    <property type="match status" value="1"/>
</dbReference>
<reference evidence="2 3" key="1">
    <citation type="submission" date="2019-02" db="EMBL/GenBank/DDBJ databases">
        <title>Deep-cultivation of Planctomycetes and their phenomic and genomic characterization uncovers novel biology.</title>
        <authorList>
            <person name="Wiegand S."/>
            <person name="Jogler M."/>
            <person name="Boedeker C."/>
            <person name="Pinto D."/>
            <person name="Vollmers J."/>
            <person name="Rivas-Marin E."/>
            <person name="Kohn T."/>
            <person name="Peeters S.H."/>
            <person name="Heuer A."/>
            <person name="Rast P."/>
            <person name="Oberbeckmann S."/>
            <person name="Bunk B."/>
            <person name="Jeske O."/>
            <person name="Meyerdierks A."/>
            <person name="Storesund J.E."/>
            <person name="Kallscheuer N."/>
            <person name="Luecker S."/>
            <person name="Lage O.M."/>
            <person name="Pohl T."/>
            <person name="Merkel B.J."/>
            <person name="Hornburger P."/>
            <person name="Mueller R.-W."/>
            <person name="Bruemmer F."/>
            <person name="Labrenz M."/>
            <person name="Spormann A.M."/>
            <person name="Op Den Camp H."/>
            <person name="Overmann J."/>
            <person name="Amann R."/>
            <person name="Jetten M.S.M."/>
            <person name="Mascher T."/>
            <person name="Medema M.H."/>
            <person name="Devos D.P."/>
            <person name="Kaster A.-K."/>
            <person name="Ovreas L."/>
            <person name="Rohde M."/>
            <person name="Galperin M.Y."/>
            <person name="Jogler C."/>
        </authorList>
    </citation>
    <scope>NUCLEOTIDE SEQUENCE [LARGE SCALE GENOMIC DNA]</scope>
    <source>
        <strain evidence="2 3">Pla123a</strain>
    </source>
</reference>
<dbReference type="PANTHER" id="PTHR30093">
    <property type="entry name" value="GENERAL SECRETION PATHWAY PROTEIN G"/>
    <property type="match status" value="1"/>
</dbReference>
<protein>
    <recommendedName>
        <fullName evidence="1">DUF1559 domain-containing protein</fullName>
    </recommendedName>
</protein>
<accession>A0A5C5YQ73</accession>
<evidence type="ECO:0000313" key="2">
    <source>
        <dbReference type="EMBL" id="TWT77112.1"/>
    </source>
</evidence>
<dbReference type="RefSeq" id="WP_197527914.1">
    <property type="nucleotide sequence ID" value="NZ_SJPO01000005.1"/>
</dbReference>
<keyword evidence="3" id="KW-1185">Reference proteome</keyword>
<dbReference type="EMBL" id="SJPO01000005">
    <property type="protein sequence ID" value="TWT77112.1"/>
    <property type="molecule type" value="Genomic_DNA"/>
</dbReference>
<evidence type="ECO:0000313" key="3">
    <source>
        <dbReference type="Proteomes" id="UP000318478"/>
    </source>
</evidence>
<organism evidence="2 3">
    <name type="scientific">Posidoniimonas polymericola</name>
    <dbReference type="NCBI Taxonomy" id="2528002"/>
    <lineage>
        <taxon>Bacteria</taxon>
        <taxon>Pseudomonadati</taxon>
        <taxon>Planctomycetota</taxon>
        <taxon>Planctomycetia</taxon>
        <taxon>Pirellulales</taxon>
        <taxon>Lacipirellulaceae</taxon>
        <taxon>Posidoniimonas</taxon>
    </lineage>
</organism>
<dbReference type="NCBIfam" id="TIGR04294">
    <property type="entry name" value="pre_pil_HX9DG"/>
    <property type="match status" value="1"/>
</dbReference>
<feature type="domain" description="DUF1559" evidence="1">
    <location>
        <begin position="40"/>
        <end position="364"/>
    </location>
</feature>
<dbReference type="InterPro" id="IPR012902">
    <property type="entry name" value="N_methyl_site"/>
</dbReference>
<dbReference type="PANTHER" id="PTHR30093:SF2">
    <property type="entry name" value="TYPE II SECRETION SYSTEM PROTEIN H"/>
    <property type="match status" value="1"/>
</dbReference>
<dbReference type="InterPro" id="IPR045584">
    <property type="entry name" value="Pilin-like"/>
</dbReference>
<evidence type="ECO:0000259" key="1">
    <source>
        <dbReference type="Pfam" id="PF07596"/>
    </source>
</evidence>
<dbReference type="InterPro" id="IPR027558">
    <property type="entry name" value="Pre_pil_HX9DG_C"/>
</dbReference>
<proteinExistence type="predicted"/>
<name>A0A5C5YQ73_9BACT</name>
<dbReference type="Pfam" id="PF07596">
    <property type="entry name" value="SBP_bac_10"/>
    <property type="match status" value="1"/>
</dbReference>
<dbReference type="Gene3D" id="3.30.700.10">
    <property type="entry name" value="Glycoprotein, Type 4 Pilin"/>
    <property type="match status" value="1"/>
</dbReference>
<gene>
    <name evidence="2" type="ORF">Pla123a_25420</name>
</gene>
<dbReference type="InterPro" id="IPR011453">
    <property type="entry name" value="DUF1559"/>
</dbReference>
<dbReference type="Proteomes" id="UP000318478">
    <property type="component" value="Unassembled WGS sequence"/>
</dbReference>
<sequence length="384" mass="41224">MKPLLAHKSRRGLPAFTLVELLVVIAIIGILIALLLPAVQAARESARRSACSNNLKQLGLAALNYESSQRRLPPGYMGGRDYSNPGSVVDTNGKSNQFVGVYANLLPFLEEASLHQILTDDYQIGPDQYDLNWSFKIPIRRAAQTPVPALLCPSAPTESPSRGVIDKVLVSDQGSSASAVPVATFEDTSGSHYFQESKSWDTQTSAVASAFGLTHYQGVWGVYGEVGPGTKVTAADGYTYEVDKQLIGPFGIRSKTKLGKVLDGTSNTLMFGECPGSTGGAYEVNDGGSPVPVSGFSLGYAWIGTNILPTYLGLDLGRDKAFASSAQYQDYDTKWSYFSSLHSGVVQFVFVDGSVHGLSRQIDIDTFKALSTIRGQELVSDDEL</sequence>
<dbReference type="SUPFAM" id="SSF54523">
    <property type="entry name" value="Pili subunits"/>
    <property type="match status" value="1"/>
</dbReference>